<reference evidence="11 12" key="1">
    <citation type="submission" date="2024-09" db="EMBL/GenBank/DDBJ databases">
        <authorList>
            <person name="Sun Q."/>
            <person name="Mori K."/>
        </authorList>
    </citation>
    <scope>NUCLEOTIDE SEQUENCE [LARGE SCALE GENOMIC DNA]</scope>
    <source>
        <strain evidence="11 12">ATCC 51285</strain>
    </source>
</reference>
<dbReference type="PROSITE" id="PS51330">
    <property type="entry name" value="DHFR_2"/>
    <property type="match status" value="1"/>
</dbReference>
<comment type="pathway">
    <text evidence="1 8">Cofactor biosynthesis; tetrahydrofolate biosynthesis; 5,6,7,8-tetrahydrofolate from 7,8-dihydrofolate: step 1/1.</text>
</comment>
<organism evidence="11 12">
    <name type="scientific">Balneatrix alpica</name>
    <dbReference type="NCBI Taxonomy" id="75684"/>
    <lineage>
        <taxon>Bacteria</taxon>
        <taxon>Pseudomonadati</taxon>
        <taxon>Pseudomonadota</taxon>
        <taxon>Gammaproteobacteria</taxon>
        <taxon>Oceanospirillales</taxon>
        <taxon>Balneatrichaceae</taxon>
        <taxon>Balneatrix</taxon>
    </lineage>
</organism>
<dbReference type="CDD" id="cd00209">
    <property type="entry name" value="DHFR"/>
    <property type="match status" value="1"/>
</dbReference>
<evidence type="ECO:0000259" key="10">
    <source>
        <dbReference type="PROSITE" id="PS51330"/>
    </source>
</evidence>
<dbReference type="PANTHER" id="PTHR48069:SF3">
    <property type="entry name" value="DIHYDROFOLATE REDUCTASE"/>
    <property type="match status" value="1"/>
</dbReference>
<dbReference type="PRINTS" id="PR00070">
    <property type="entry name" value="DHFR"/>
</dbReference>
<evidence type="ECO:0000256" key="7">
    <source>
        <dbReference type="ARBA" id="ARBA00025067"/>
    </source>
</evidence>
<feature type="domain" description="DHFR" evidence="10">
    <location>
        <begin position="2"/>
        <end position="166"/>
    </location>
</feature>
<evidence type="ECO:0000313" key="12">
    <source>
        <dbReference type="Proteomes" id="UP001589628"/>
    </source>
</evidence>
<dbReference type="InterPro" id="IPR012259">
    <property type="entry name" value="DHFR"/>
</dbReference>
<evidence type="ECO:0000256" key="8">
    <source>
        <dbReference type="PIRNR" id="PIRNR000194"/>
    </source>
</evidence>
<dbReference type="InterPro" id="IPR001796">
    <property type="entry name" value="DHFR_dom"/>
</dbReference>
<comment type="similarity">
    <text evidence="2 8 9">Belongs to the dihydrofolate reductase family.</text>
</comment>
<keyword evidence="5 8" id="KW-0521">NADP</keyword>
<dbReference type="PROSITE" id="PS00075">
    <property type="entry name" value="DHFR_1"/>
    <property type="match status" value="1"/>
</dbReference>
<dbReference type="Gene3D" id="3.40.430.10">
    <property type="entry name" value="Dihydrofolate Reductase, subunit A"/>
    <property type="match status" value="1"/>
</dbReference>
<evidence type="ECO:0000256" key="2">
    <source>
        <dbReference type="ARBA" id="ARBA00009539"/>
    </source>
</evidence>
<dbReference type="EMBL" id="JBHLZN010000002">
    <property type="protein sequence ID" value="MFB9886382.1"/>
    <property type="molecule type" value="Genomic_DNA"/>
</dbReference>
<protein>
    <recommendedName>
        <fullName evidence="3 8">Dihydrofolate reductase</fullName>
        <ecNumber evidence="3 8">1.5.1.3</ecNumber>
    </recommendedName>
</protein>
<evidence type="ECO:0000256" key="5">
    <source>
        <dbReference type="ARBA" id="ARBA00022857"/>
    </source>
</evidence>
<comment type="catalytic activity">
    <reaction evidence="8">
        <text>(6S)-5,6,7,8-tetrahydrofolate + NADP(+) = 7,8-dihydrofolate + NADPH + H(+)</text>
        <dbReference type="Rhea" id="RHEA:15009"/>
        <dbReference type="ChEBI" id="CHEBI:15378"/>
        <dbReference type="ChEBI" id="CHEBI:57451"/>
        <dbReference type="ChEBI" id="CHEBI:57453"/>
        <dbReference type="ChEBI" id="CHEBI:57783"/>
        <dbReference type="ChEBI" id="CHEBI:58349"/>
        <dbReference type="EC" id="1.5.1.3"/>
    </reaction>
</comment>
<gene>
    <name evidence="11" type="ORF">ACFFLH_08175</name>
</gene>
<dbReference type="PANTHER" id="PTHR48069">
    <property type="entry name" value="DIHYDROFOLATE REDUCTASE"/>
    <property type="match status" value="1"/>
</dbReference>
<keyword evidence="12" id="KW-1185">Reference proteome</keyword>
<dbReference type="Pfam" id="PF00186">
    <property type="entry name" value="DHFR_1"/>
    <property type="match status" value="1"/>
</dbReference>
<evidence type="ECO:0000256" key="4">
    <source>
        <dbReference type="ARBA" id="ARBA00022563"/>
    </source>
</evidence>
<dbReference type="EC" id="1.5.1.3" evidence="3 8"/>
<evidence type="ECO:0000256" key="9">
    <source>
        <dbReference type="RuleBase" id="RU004474"/>
    </source>
</evidence>
<name>A0ABV5ZAV1_9GAMM</name>
<dbReference type="GO" id="GO:0004146">
    <property type="term" value="F:dihydrofolate reductase activity"/>
    <property type="evidence" value="ECO:0007669"/>
    <property type="project" value="UniProtKB-EC"/>
</dbReference>
<dbReference type="Proteomes" id="UP001589628">
    <property type="component" value="Unassembled WGS sequence"/>
</dbReference>
<evidence type="ECO:0000256" key="6">
    <source>
        <dbReference type="ARBA" id="ARBA00023002"/>
    </source>
</evidence>
<evidence type="ECO:0000313" key="11">
    <source>
        <dbReference type="EMBL" id="MFB9886382.1"/>
    </source>
</evidence>
<keyword evidence="4 8" id="KW-0554">One-carbon metabolism</keyword>
<accession>A0ABV5ZAV1</accession>
<evidence type="ECO:0000256" key="1">
    <source>
        <dbReference type="ARBA" id="ARBA00004903"/>
    </source>
</evidence>
<comment type="function">
    <text evidence="7 8">Key enzyme in folate metabolism. Catalyzes an essential reaction for de novo glycine and purine synthesis, and for DNA precursor synthesis.</text>
</comment>
<evidence type="ECO:0000256" key="3">
    <source>
        <dbReference type="ARBA" id="ARBA00012856"/>
    </source>
</evidence>
<dbReference type="InterPro" id="IPR024072">
    <property type="entry name" value="DHFR-like_dom_sf"/>
</dbReference>
<dbReference type="InterPro" id="IPR017925">
    <property type="entry name" value="DHFR_CS"/>
</dbReference>
<dbReference type="PIRSF" id="PIRSF000194">
    <property type="entry name" value="DHFR"/>
    <property type="match status" value="1"/>
</dbReference>
<sequence>MRLAAIVAVSNNLVIGRNNALPWYLPEDLKYFKQVTLGKPVIMGRKTYDSIGRPLPGRCNIVITANPNWQAAGVKVVHSLAAAISLAEAECLITGAEEAMIMGGAQLYAEALPQVERLYLTQVEAEVEGDAFFPALDWQHWQLLQQQAHAPSGANPYPYSFRVYQRRAD</sequence>
<proteinExistence type="inferred from homology"/>
<comment type="caution">
    <text evidence="11">The sequence shown here is derived from an EMBL/GenBank/DDBJ whole genome shotgun (WGS) entry which is preliminary data.</text>
</comment>
<dbReference type="SUPFAM" id="SSF53597">
    <property type="entry name" value="Dihydrofolate reductase-like"/>
    <property type="match status" value="1"/>
</dbReference>
<keyword evidence="6 8" id="KW-0560">Oxidoreductase</keyword>
<dbReference type="RefSeq" id="WP_027311840.1">
    <property type="nucleotide sequence ID" value="NZ_JBHLZN010000002.1"/>
</dbReference>